<dbReference type="InterPro" id="IPR036047">
    <property type="entry name" value="F-box-like_dom_sf"/>
</dbReference>
<dbReference type="Gene3D" id="1.20.1280.50">
    <property type="match status" value="1"/>
</dbReference>
<dbReference type="EMBL" id="MU155183">
    <property type="protein sequence ID" value="KAF9481148.1"/>
    <property type="molecule type" value="Genomic_DNA"/>
</dbReference>
<name>A0A9P6D2Y6_9AGAR</name>
<keyword evidence="3" id="KW-1185">Reference proteome</keyword>
<dbReference type="OrthoDB" id="3172239at2759"/>
<dbReference type="Pfam" id="PF12937">
    <property type="entry name" value="F-box-like"/>
    <property type="match status" value="1"/>
</dbReference>
<dbReference type="Proteomes" id="UP000807469">
    <property type="component" value="Unassembled WGS sequence"/>
</dbReference>
<accession>A0A9P6D2Y6</accession>
<gene>
    <name evidence="2" type="ORF">BDN70DRAFT_804021</name>
</gene>
<reference evidence="2" key="1">
    <citation type="submission" date="2020-11" db="EMBL/GenBank/DDBJ databases">
        <authorList>
            <consortium name="DOE Joint Genome Institute"/>
            <person name="Ahrendt S."/>
            <person name="Riley R."/>
            <person name="Andreopoulos W."/>
            <person name="Labutti K."/>
            <person name="Pangilinan J."/>
            <person name="Ruiz-Duenas F.J."/>
            <person name="Barrasa J.M."/>
            <person name="Sanchez-Garcia M."/>
            <person name="Camarero S."/>
            <person name="Miyauchi S."/>
            <person name="Serrano A."/>
            <person name="Linde D."/>
            <person name="Babiker R."/>
            <person name="Drula E."/>
            <person name="Ayuso-Fernandez I."/>
            <person name="Pacheco R."/>
            <person name="Padilla G."/>
            <person name="Ferreira P."/>
            <person name="Barriuso J."/>
            <person name="Kellner H."/>
            <person name="Castanera R."/>
            <person name="Alfaro M."/>
            <person name="Ramirez L."/>
            <person name="Pisabarro A.G."/>
            <person name="Kuo A."/>
            <person name="Tritt A."/>
            <person name="Lipzen A."/>
            <person name="He G."/>
            <person name="Yan M."/>
            <person name="Ng V."/>
            <person name="Cullen D."/>
            <person name="Martin F."/>
            <person name="Rosso M.-N."/>
            <person name="Henrissat B."/>
            <person name="Hibbett D."/>
            <person name="Martinez A.T."/>
            <person name="Grigoriev I.V."/>
        </authorList>
    </citation>
    <scope>NUCLEOTIDE SEQUENCE</scope>
    <source>
        <strain evidence="2">CIRM-BRFM 674</strain>
    </source>
</reference>
<evidence type="ECO:0000259" key="1">
    <source>
        <dbReference type="Pfam" id="PF12937"/>
    </source>
</evidence>
<sequence>MDWRKDGRFSIEDAHRLIDESIMQGLASMRRQRQRKDHTSRLPSEVLCRIFSFAQRDDEGRMLRYSDWTRLTHVCRDWRGVSISSSSLWIEPMFGSPQWLVEAVKRSKNAGFVVNIEGPNP</sequence>
<protein>
    <recommendedName>
        <fullName evidence="1">F-box domain-containing protein</fullName>
    </recommendedName>
</protein>
<feature type="domain" description="F-box" evidence="1">
    <location>
        <begin position="40"/>
        <end position="91"/>
    </location>
</feature>
<dbReference type="AlphaFoldDB" id="A0A9P6D2Y6"/>
<proteinExistence type="predicted"/>
<comment type="caution">
    <text evidence="2">The sequence shown here is derived from an EMBL/GenBank/DDBJ whole genome shotgun (WGS) entry which is preliminary data.</text>
</comment>
<dbReference type="SUPFAM" id="SSF81383">
    <property type="entry name" value="F-box domain"/>
    <property type="match status" value="1"/>
</dbReference>
<evidence type="ECO:0000313" key="2">
    <source>
        <dbReference type="EMBL" id="KAF9481148.1"/>
    </source>
</evidence>
<organism evidence="2 3">
    <name type="scientific">Pholiota conissans</name>
    <dbReference type="NCBI Taxonomy" id="109636"/>
    <lineage>
        <taxon>Eukaryota</taxon>
        <taxon>Fungi</taxon>
        <taxon>Dikarya</taxon>
        <taxon>Basidiomycota</taxon>
        <taxon>Agaricomycotina</taxon>
        <taxon>Agaricomycetes</taxon>
        <taxon>Agaricomycetidae</taxon>
        <taxon>Agaricales</taxon>
        <taxon>Agaricineae</taxon>
        <taxon>Strophariaceae</taxon>
        <taxon>Pholiota</taxon>
    </lineage>
</organism>
<dbReference type="InterPro" id="IPR001810">
    <property type="entry name" value="F-box_dom"/>
</dbReference>
<evidence type="ECO:0000313" key="3">
    <source>
        <dbReference type="Proteomes" id="UP000807469"/>
    </source>
</evidence>
<feature type="non-terminal residue" evidence="2">
    <location>
        <position position="121"/>
    </location>
</feature>